<evidence type="ECO:0000313" key="3">
    <source>
        <dbReference type="Proteomes" id="UP000801492"/>
    </source>
</evidence>
<dbReference type="Gene3D" id="1.10.10.60">
    <property type="entry name" value="Homeodomain-like"/>
    <property type="match status" value="1"/>
</dbReference>
<gene>
    <name evidence="2" type="ORF">ILUMI_25551</name>
</gene>
<evidence type="ECO:0000313" key="2">
    <source>
        <dbReference type="EMBL" id="KAF2880611.1"/>
    </source>
</evidence>
<comment type="subcellular location">
    <subcellularLocation>
        <location evidence="1">Nucleus</location>
    </subcellularLocation>
</comment>
<evidence type="ECO:0000256" key="1">
    <source>
        <dbReference type="ARBA" id="ARBA00004123"/>
    </source>
</evidence>
<accession>A0A8K0C874</accession>
<proteinExistence type="predicted"/>
<reference evidence="2" key="1">
    <citation type="submission" date="2019-08" db="EMBL/GenBank/DDBJ databases">
        <title>The genome of the North American firefly Photinus pyralis.</title>
        <authorList>
            <consortium name="Photinus pyralis genome working group"/>
            <person name="Fallon T.R."/>
            <person name="Sander Lower S.E."/>
            <person name="Weng J.-K."/>
        </authorList>
    </citation>
    <scope>NUCLEOTIDE SEQUENCE</scope>
    <source>
        <strain evidence="2">TRF0915ILg1</strain>
        <tissue evidence="2">Whole body</tissue>
    </source>
</reference>
<dbReference type="SUPFAM" id="SSF46689">
    <property type="entry name" value="Homeodomain-like"/>
    <property type="match status" value="1"/>
</dbReference>
<name>A0A8K0C874_IGNLU</name>
<dbReference type="GO" id="GO:0005634">
    <property type="term" value="C:nucleus"/>
    <property type="evidence" value="ECO:0007669"/>
    <property type="project" value="UniProtKB-SubCell"/>
</dbReference>
<dbReference type="EMBL" id="VTPC01090936">
    <property type="protein sequence ID" value="KAF2880611.1"/>
    <property type="molecule type" value="Genomic_DNA"/>
</dbReference>
<dbReference type="InterPro" id="IPR009057">
    <property type="entry name" value="Homeodomain-like_sf"/>
</dbReference>
<organism evidence="2 3">
    <name type="scientific">Ignelater luminosus</name>
    <name type="common">Cucubano</name>
    <name type="synonym">Pyrophorus luminosus</name>
    <dbReference type="NCBI Taxonomy" id="2038154"/>
    <lineage>
        <taxon>Eukaryota</taxon>
        <taxon>Metazoa</taxon>
        <taxon>Ecdysozoa</taxon>
        <taxon>Arthropoda</taxon>
        <taxon>Hexapoda</taxon>
        <taxon>Insecta</taxon>
        <taxon>Pterygota</taxon>
        <taxon>Neoptera</taxon>
        <taxon>Endopterygota</taxon>
        <taxon>Coleoptera</taxon>
        <taxon>Polyphaga</taxon>
        <taxon>Elateriformia</taxon>
        <taxon>Elateroidea</taxon>
        <taxon>Elateridae</taxon>
        <taxon>Agrypninae</taxon>
        <taxon>Pyrophorini</taxon>
        <taxon>Ignelater</taxon>
    </lineage>
</organism>
<keyword evidence="3" id="KW-1185">Reference proteome</keyword>
<dbReference type="AlphaFoldDB" id="A0A8K0C874"/>
<protein>
    <submittedName>
        <fullName evidence="2">Uncharacterized protein</fullName>
    </submittedName>
</protein>
<dbReference type="OrthoDB" id="6779723at2759"/>
<comment type="caution">
    <text evidence="2">The sequence shown here is derived from an EMBL/GenBank/DDBJ whole genome shotgun (WGS) entry which is preliminary data.</text>
</comment>
<sequence>MRCSNKPKFMEIIIKQYRNSKTIREIAENLNVSTSIVFNIIKHYGETENVGVKGRSSGHPRLVAPTHQRLLVKLCKKGRRNELRDVIAQWNGEFGLKLSQECCRKWIENPD</sequence>
<dbReference type="Proteomes" id="UP000801492">
    <property type="component" value="Unassembled WGS sequence"/>
</dbReference>